<dbReference type="HOGENOM" id="CLU_064976_0_0_1"/>
<name>B0D6I0_LACBS</name>
<evidence type="ECO:0000313" key="1">
    <source>
        <dbReference type="EMBL" id="EDR10190.1"/>
    </source>
</evidence>
<keyword evidence="2" id="KW-1185">Reference proteome</keyword>
<protein>
    <submittedName>
        <fullName evidence="1">Predicted protein</fullName>
    </submittedName>
</protein>
<dbReference type="Proteomes" id="UP000001194">
    <property type="component" value="Unassembled WGS sequence"/>
</dbReference>
<dbReference type="InParanoid" id="B0D6I0"/>
<organism evidence="2">
    <name type="scientific">Laccaria bicolor (strain S238N-H82 / ATCC MYA-4686)</name>
    <name type="common">Bicoloured deceiver</name>
    <name type="synonym">Laccaria laccata var. bicolor</name>
    <dbReference type="NCBI Taxonomy" id="486041"/>
    <lineage>
        <taxon>Eukaryota</taxon>
        <taxon>Fungi</taxon>
        <taxon>Dikarya</taxon>
        <taxon>Basidiomycota</taxon>
        <taxon>Agaricomycotina</taxon>
        <taxon>Agaricomycetes</taxon>
        <taxon>Agaricomycetidae</taxon>
        <taxon>Agaricales</taxon>
        <taxon>Agaricineae</taxon>
        <taxon>Hydnangiaceae</taxon>
        <taxon>Laccaria</taxon>
    </lineage>
</organism>
<dbReference type="EMBL" id="DS547098">
    <property type="protein sequence ID" value="EDR10190.1"/>
    <property type="molecule type" value="Genomic_DNA"/>
</dbReference>
<reference evidence="1 2" key="1">
    <citation type="journal article" date="2008" name="Nature">
        <title>The genome of Laccaria bicolor provides insights into mycorrhizal symbiosis.</title>
        <authorList>
            <person name="Martin F."/>
            <person name="Aerts A."/>
            <person name="Ahren D."/>
            <person name="Brun A."/>
            <person name="Danchin E.G.J."/>
            <person name="Duchaussoy F."/>
            <person name="Gibon J."/>
            <person name="Kohler A."/>
            <person name="Lindquist E."/>
            <person name="Pereda V."/>
            <person name="Salamov A."/>
            <person name="Shapiro H.J."/>
            <person name="Wuyts J."/>
            <person name="Blaudez D."/>
            <person name="Buee M."/>
            <person name="Brokstein P."/>
            <person name="Canbaeck B."/>
            <person name="Cohen D."/>
            <person name="Courty P.E."/>
            <person name="Coutinho P.M."/>
            <person name="Delaruelle C."/>
            <person name="Detter J.C."/>
            <person name="Deveau A."/>
            <person name="DiFazio S."/>
            <person name="Duplessis S."/>
            <person name="Fraissinet-Tachet L."/>
            <person name="Lucic E."/>
            <person name="Frey-Klett P."/>
            <person name="Fourrey C."/>
            <person name="Feussner I."/>
            <person name="Gay G."/>
            <person name="Grimwood J."/>
            <person name="Hoegger P.J."/>
            <person name="Jain P."/>
            <person name="Kilaru S."/>
            <person name="Labbe J."/>
            <person name="Lin Y.C."/>
            <person name="Legue V."/>
            <person name="Le Tacon F."/>
            <person name="Marmeisse R."/>
            <person name="Melayah D."/>
            <person name="Montanini B."/>
            <person name="Muratet M."/>
            <person name="Nehls U."/>
            <person name="Niculita-Hirzel H."/>
            <person name="Oudot-Le Secq M.P."/>
            <person name="Peter M."/>
            <person name="Quesneville H."/>
            <person name="Rajashekar B."/>
            <person name="Reich M."/>
            <person name="Rouhier N."/>
            <person name="Schmutz J."/>
            <person name="Yin T."/>
            <person name="Chalot M."/>
            <person name="Henrissat B."/>
            <person name="Kuees U."/>
            <person name="Lucas S."/>
            <person name="Van de Peer Y."/>
            <person name="Podila G.K."/>
            <person name="Polle A."/>
            <person name="Pukkila P.J."/>
            <person name="Richardson P.M."/>
            <person name="Rouze P."/>
            <person name="Sanders I.R."/>
            <person name="Stajich J.E."/>
            <person name="Tunlid A."/>
            <person name="Tuskan G."/>
            <person name="Grigoriev I.V."/>
        </authorList>
    </citation>
    <scope>NUCLEOTIDE SEQUENCE [LARGE SCALE GENOMIC DNA]</scope>
    <source>
        <strain evidence="2">S238N-H82 / ATCC MYA-4686</strain>
    </source>
</reference>
<dbReference type="AlphaFoldDB" id="B0D6I0"/>
<dbReference type="KEGG" id="lbc:LACBIDRAFT_318335"/>
<evidence type="ECO:0000313" key="2">
    <source>
        <dbReference type="Proteomes" id="UP000001194"/>
    </source>
</evidence>
<sequence length="381" mass="41855">MSTDVQQNLSLTKEQAESVVRKHLGGHEQSTVSLLTEIKNTGYSYTAGFKTYILDLKVSSGQLNGGTSGTQGPSSCCFLTIAHPTTEETTSAYYHHNSLSVVYQILTRIRSHTDIPIPDSTLDISLRLLPYHYLLSPASPIASTDIIPLSKARASGLLSPSDTLLVDLQIGKFLGQLHSGVQNDWYGIPALTEPQDPSYSWQETFTHLLEDLLHRFQAAGVELPYNDIRTYLSRAIAFFLFDDVEVPSLIWLTGSEDDIYVSLPTHLATKTHSIAAILPNVAHALWGDPLLESFFLSPPGPSEALVEGYVGSGGGPLMSLPRKKTKRVWYTLFLALVVLSEHTLQPHKPLADEGSETEKQCAWAQETITECVVSLKDAPCY</sequence>
<gene>
    <name evidence="1" type="ORF">LACBIDRAFT_318335</name>
</gene>
<dbReference type="GeneID" id="6075198"/>
<proteinExistence type="predicted"/>
<dbReference type="OrthoDB" id="5210591at2759"/>
<accession>B0D6I0</accession>
<dbReference type="RefSeq" id="XP_001879575.1">
    <property type="nucleotide sequence ID" value="XM_001879540.1"/>
</dbReference>